<dbReference type="Pfam" id="PF19653">
    <property type="entry name" value="DUF6156"/>
    <property type="match status" value="1"/>
</dbReference>
<keyword evidence="2" id="KW-1185">Reference proteome</keyword>
<organism evidence="1 2">
    <name type="scientific">Azorhizophilus paspali</name>
    <name type="common">Azotobacter paspali</name>
    <dbReference type="NCBI Taxonomy" id="69963"/>
    <lineage>
        <taxon>Bacteria</taxon>
        <taxon>Pseudomonadati</taxon>
        <taxon>Pseudomonadota</taxon>
        <taxon>Gammaproteobacteria</taxon>
        <taxon>Pseudomonadales</taxon>
        <taxon>Pseudomonadaceae</taxon>
        <taxon>Azorhizophilus</taxon>
    </lineage>
</organism>
<sequence length="101" mass="11500">MSSEASGTCRHFVTYSGVKLPLKLMNELDEAGLHNRNTFFRGHFDDQERLIRLEKIVYGELELQHIYSYHANGALRRAEITDADEEVTVLDFDENGQPTAG</sequence>
<reference evidence="1 2" key="1">
    <citation type="submission" date="2024-09" db="EMBL/GenBank/DDBJ databases">
        <authorList>
            <person name="Sun Q."/>
            <person name="Mori K."/>
        </authorList>
    </citation>
    <scope>NUCLEOTIDE SEQUENCE [LARGE SCALE GENOMIC DNA]</scope>
    <source>
        <strain evidence="1 2">NCAIM B.01794</strain>
    </source>
</reference>
<evidence type="ECO:0000313" key="2">
    <source>
        <dbReference type="Proteomes" id="UP001589891"/>
    </source>
</evidence>
<comment type="caution">
    <text evidence="1">The sequence shown here is derived from an EMBL/GenBank/DDBJ whole genome shotgun (WGS) entry which is preliminary data.</text>
</comment>
<dbReference type="RefSeq" id="WP_012702598.1">
    <property type="nucleotide sequence ID" value="NZ_CP171449.1"/>
</dbReference>
<dbReference type="InterPro" id="IPR046154">
    <property type="entry name" value="DUF6156"/>
</dbReference>
<protein>
    <submittedName>
        <fullName evidence="1">DUF6156 family protein</fullName>
    </submittedName>
</protein>
<accession>A0ABV6SIE3</accession>
<proteinExistence type="predicted"/>
<dbReference type="GeneID" id="88187027"/>
<dbReference type="EMBL" id="JBHLSS010000026">
    <property type="protein sequence ID" value="MFC0708719.1"/>
    <property type="molecule type" value="Genomic_DNA"/>
</dbReference>
<evidence type="ECO:0000313" key="1">
    <source>
        <dbReference type="EMBL" id="MFC0708719.1"/>
    </source>
</evidence>
<dbReference type="Proteomes" id="UP001589891">
    <property type="component" value="Unassembled WGS sequence"/>
</dbReference>
<gene>
    <name evidence="1" type="ORF">ACFFGX_03625</name>
</gene>
<name>A0ABV6SIE3_AZOPA</name>